<comment type="caution">
    <text evidence="1">The sequence shown here is derived from an EMBL/GenBank/DDBJ whole genome shotgun (WGS) entry which is preliminary data.</text>
</comment>
<proteinExistence type="predicted"/>
<evidence type="ECO:0000313" key="1">
    <source>
        <dbReference type="EMBL" id="KAK1432190.1"/>
    </source>
</evidence>
<accession>A0AAD8L6M2</accession>
<evidence type="ECO:0000313" key="2">
    <source>
        <dbReference type="Proteomes" id="UP001229421"/>
    </source>
</evidence>
<gene>
    <name evidence="1" type="ORF">QVD17_09083</name>
</gene>
<dbReference type="AlphaFoldDB" id="A0AAD8L6M2"/>
<keyword evidence="2" id="KW-1185">Reference proteome</keyword>
<protein>
    <submittedName>
        <fullName evidence="1">Uncharacterized protein</fullName>
    </submittedName>
</protein>
<name>A0AAD8L6M2_TARER</name>
<organism evidence="1 2">
    <name type="scientific">Tagetes erecta</name>
    <name type="common">African marigold</name>
    <dbReference type="NCBI Taxonomy" id="13708"/>
    <lineage>
        <taxon>Eukaryota</taxon>
        <taxon>Viridiplantae</taxon>
        <taxon>Streptophyta</taxon>
        <taxon>Embryophyta</taxon>
        <taxon>Tracheophyta</taxon>
        <taxon>Spermatophyta</taxon>
        <taxon>Magnoliopsida</taxon>
        <taxon>eudicotyledons</taxon>
        <taxon>Gunneridae</taxon>
        <taxon>Pentapetalae</taxon>
        <taxon>asterids</taxon>
        <taxon>campanulids</taxon>
        <taxon>Asterales</taxon>
        <taxon>Asteraceae</taxon>
        <taxon>Asteroideae</taxon>
        <taxon>Heliantheae alliance</taxon>
        <taxon>Tageteae</taxon>
        <taxon>Tagetes</taxon>
    </lineage>
</organism>
<dbReference type="EMBL" id="JAUHHV010000002">
    <property type="protein sequence ID" value="KAK1432190.1"/>
    <property type="molecule type" value="Genomic_DNA"/>
</dbReference>
<sequence length="131" mass="14739">MKPTLMENKNLNENVLTQIVLLNMLLLLQGDSVTLNNVPVHQQSKQKDVVSSYSENITTTATVIKSVEKQKCVAGEYENHNSVDVNLKRNLRDIYDVDDPANVSNSKARQTTISQNKLNGKFKLLTPKIEK</sequence>
<dbReference type="Proteomes" id="UP001229421">
    <property type="component" value="Unassembled WGS sequence"/>
</dbReference>
<reference evidence="1" key="1">
    <citation type="journal article" date="2023" name="bioRxiv">
        <title>Improved chromosome-level genome assembly for marigold (Tagetes erecta).</title>
        <authorList>
            <person name="Jiang F."/>
            <person name="Yuan L."/>
            <person name="Wang S."/>
            <person name="Wang H."/>
            <person name="Xu D."/>
            <person name="Wang A."/>
            <person name="Fan W."/>
        </authorList>
    </citation>
    <scope>NUCLEOTIDE SEQUENCE</scope>
    <source>
        <strain evidence="1">WSJ</strain>
        <tissue evidence="1">Leaf</tissue>
    </source>
</reference>